<feature type="region of interest" description="Disordered" evidence="1">
    <location>
        <begin position="21"/>
        <end position="41"/>
    </location>
</feature>
<protein>
    <submittedName>
        <fullName evidence="3">Uncharacterized protein</fullName>
    </submittedName>
</protein>
<evidence type="ECO:0000313" key="4">
    <source>
        <dbReference type="Proteomes" id="UP000287394"/>
    </source>
</evidence>
<dbReference type="Proteomes" id="UP000287394">
    <property type="component" value="Chromosome"/>
</dbReference>
<reference evidence="3 4" key="1">
    <citation type="journal article" date="2019" name="Int. J. Syst. Evol. Microbiol.">
        <title>Capsulimonas corticalis gen. nov., sp. nov., an aerobic capsulated bacterium, of a novel bacterial order, Capsulimonadales ord. nov., of the class Armatimonadia of the phylum Armatimonadetes.</title>
        <authorList>
            <person name="Li J."/>
            <person name="Kudo C."/>
            <person name="Tonouchi A."/>
        </authorList>
    </citation>
    <scope>NUCLEOTIDE SEQUENCE [LARGE SCALE GENOMIC DNA]</scope>
    <source>
        <strain evidence="3 4">AX-7</strain>
    </source>
</reference>
<feature type="compositionally biased region" description="Low complexity" evidence="1">
    <location>
        <begin position="23"/>
        <end position="34"/>
    </location>
</feature>
<accession>A0A402CRV0</accession>
<dbReference type="EMBL" id="AP025739">
    <property type="protein sequence ID" value="BDI28118.1"/>
    <property type="molecule type" value="Genomic_DNA"/>
</dbReference>
<keyword evidence="2" id="KW-0732">Signal</keyword>
<feature type="signal peptide" evidence="2">
    <location>
        <begin position="1"/>
        <end position="19"/>
    </location>
</feature>
<dbReference type="KEGG" id="ccot:CCAX7_001690"/>
<evidence type="ECO:0000256" key="2">
    <source>
        <dbReference type="SAM" id="SignalP"/>
    </source>
</evidence>
<keyword evidence="4" id="KW-1185">Reference proteome</keyword>
<gene>
    <name evidence="3" type="ORF">CCAX7_001690</name>
</gene>
<feature type="chain" id="PRO_5044231801" evidence="2">
    <location>
        <begin position="20"/>
        <end position="73"/>
    </location>
</feature>
<evidence type="ECO:0000256" key="1">
    <source>
        <dbReference type="SAM" id="MobiDB-lite"/>
    </source>
</evidence>
<name>A0A402CRV0_9BACT</name>
<evidence type="ECO:0000313" key="3">
    <source>
        <dbReference type="EMBL" id="BDI28118.1"/>
    </source>
</evidence>
<organism evidence="3 4">
    <name type="scientific">Capsulimonas corticalis</name>
    <dbReference type="NCBI Taxonomy" id="2219043"/>
    <lineage>
        <taxon>Bacteria</taxon>
        <taxon>Bacillati</taxon>
        <taxon>Armatimonadota</taxon>
        <taxon>Armatimonadia</taxon>
        <taxon>Capsulimonadales</taxon>
        <taxon>Capsulimonadaceae</taxon>
        <taxon>Capsulimonas</taxon>
    </lineage>
</organism>
<sequence length="73" mass="7443">MTSFVAAALCFALLTGCGAKPNAASQSAPLSQPSAEERAQGRARVAQAIQGMTPKQRAAYFNAHPGDASLLAP</sequence>
<proteinExistence type="predicted"/>
<dbReference type="AlphaFoldDB" id="A0A402CRV0"/>